<dbReference type="AlphaFoldDB" id="A0A3B1INR9"/>
<dbReference type="FunFam" id="3.30.160.60:FF:000025">
    <property type="entry name" value="Spalt-like transcription factor 1"/>
    <property type="match status" value="1"/>
</dbReference>
<reference evidence="23" key="4">
    <citation type="submission" date="2025-09" db="UniProtKB">
        <authorList>
            <consortium name="Ensembl"/>
        </authorList>
    </citation>
    <scope>IDENTIFICATION</scope>
</reference>
<proteinExistence type="inferred from homology"/>
<feature type="domain" description="C2H2-type" evidence="22">
    <location>
        <begin position="741"/>
        <end position="768"/>
    </location>
</feature>
<evidence type="ECO:0000256" key="1">
    <source>
        <dbReference type="ARBA" id="ARBA00004123"/>
    </source>
</evidence>
<dbReference type="InterPro" id="IPR051565">
    <property type="entry name" value="Sal_C2H2-zinc-finger"/>
</dbReference>
<feature type="compositionally biased region" description="Low complexity" evidence="21">
    <location>
        <begin position="329"/>
        <end position="340"/>
    </location>
</feature>
<evidence type="ECO:0000256" key="15">
    <source>
        <dbReference type="ARBA" id="ARBA00038474"/>
    </source>
</evidence>
<dbReference type="GO" id="GO:0003337">
    <property type="term" value="P:mesenchymal to epithelial transition involved in metanephros morphogenesis"/>
    <property type="evidence" value="ECO:0007669"/>
    <property type="project" value="UniProtKB-ARBA"/>
</dbReference>
<keyword evidence="13" id="KW-0539">Nucleus</keyword>
<evidence type="ECO:0000256" key="7">
    <source>
        <dbReference type="ARBA" id="ARBA00022771"/>
    </source>
</evidence>
<dbReference type="PANTHER" id="PTHR23233:SF46">
    <property type="entry name" value="SAL-LIKE PROTEIN 3"/>
    <property type="match status" value="1"/>
</dbReference>
<keyword evidence="3" id="KW-1017">Isopeptide bond</keyword>
<keyword evidence="11" id="KW-0238">DNA-binding</keyword>
<evidence type="ECO:0000256" key="18">
    <source>
        <dbReference type="ARBA" id="ARBA00069282"/>
    </source>
</evidence>
<feature type="domain" description="C2H2-type" evidence="22">
    <location>
        <begin position="769"/>
        <end position="796"/>
    </location>
</feature>
<feature type="domain" description="C2H2-type" evidence="22">
    <location>
        <begin position="386"/>
        <end position="413"/>
    </location>
</feature>
<dbReference type="InterPro" id="IPR013087">
    <property type="entry name" value="Znf_C2H2_type"/>
</dbReference>
<evidence type="ECO:0000256" key="3">
    <source>
        <dbReference type="ARBA" id="ARBA00022499"/>
    </source>
</evidence>
<comment type="similarity">
    <text evidence="15">Belongs to the sal C2H2-type zinc-finger protein family.</text>
</comment>
<dbReference type="SMART" id="SM00355">
    <property type="entry name" value="ZnF_C2H2"/>
    <property type="match status" value="8"/>
</dbReference>
<comment type="function">
    <text evidence="14">Probable transcription factor.</text>
</comment>
<evidence type="ECO:0000256" key="12">
    <source>
        <dbReference type="ARBA" id="ARBA00023163"/>
    </source>
</evidence>
<feature type="compositionally biased region" description="Polar residues" evidence="21">
    <location>
        <begin position="611"/>
        <end position="627"/>
    </location>
</feature>
<keyword evidence="6" id="KW-0677">Repeat</keyword>
<dbReference type="FunFam" id="3.30.160.60:FF:000215">
    <property type="entry name" value="Spalt-like transcription factor 3"/>
    <property type="match status" value="1"/>
</dbReference>
<evidence type="ECO:0000256" key="19">
    <source>
        <dbReference type="ARBA" id="ARBA00069284"/>
    </source>
</evidence>
<dbReference type="GO" id="GO:0035295">
    <property type="term" value="P:tube development"/>
    <property type="evidence" value="ECO:0007669"/>
    <property type="project" value="UniProtKB-ARBA"/>
</dbReference>
<feature type="domain" description="C2H2-type" evidence="22">
    <location>
        <begin position="414"/>
        <end position="441"/>
    </location>
</feature>
<dbReference type="GO" id="GO:0009966">
    <property type="term" value="P:regulation of signal transduction"/>
    <property type="evidence" value="ECO:0007669"/>
    <property type="project" value="UniProtKB-ARBA"/>
</dbReference>
<evidence type="ECO:0000256" key="21">
    <source>
        <dbReference type="SAM" id="MobiDB-lite"/>
    </source>
</evidence>
<evidence type="ECO:0000256" key="11">
    <source>
        <dbReference type="ARBA" id="ARBA00023125"/>
    </source>
</evidence>
<evidence type="ECO:0000256" key="17">
    <source>
        <dbReference type="ARBA" id="ARBA00062861"/>
    </source>
</evidence>
<dbReference type="FunFam" id="3.30.160.60:FF:000961">
    <property type="entry name" value="Spalt like transcription factor 3"/>
    <property type="match status" value="1"/>
</dbReference>
<dbReference type="GO" id="GO:0000981">
    <property type="term" value="F:DNA-binding transcription factor activity, RNA polymerase II-specific"/>
    <property type="evidence" value="ECO:0007669"/>
    <property type="project" value="TreeGrafter"/>
</dbReference>
<feature type="domain" description="C2H2-type" evidence="22">
    <location>
        <begin position="134"/>
        <end position="161"/>
    </location>
</feature>
<feature type="compositionally biased region" description="Low complexity" evidence="21">
    <location>
        <begin position="640"/>
        <end position="652"/>
    </location>
</feature>
<accession>A0A3B1INR9</accession>
<evidence type="ECO:0000256" key="4">
    <source>
        <dbReference type="ARBA" id="ARBA00022553"/>
    </source>
</evidence>
<reference evidence="24" key="2">
    <citation type="journal article" date="2014" name="Nat. Commun.">
        <title>The cavefish genome reveals candidate genes for eye loss.</title>
        <authorList>
            <person name="McGaugh S.E."/>
            <person name="Gross J.B."/>
            <person name="Aken B."/>
            <person name="Blin M."/>
            <person name="Borowsky R."/>
            <person name="Chalopin D."/>
            <person name="Hinaux H."/>
            <person name="Jeffery W.R."/>
            <person name="Keene A."/>
            <person name="Ma L."/>
            <person name="Minx P."/>
            <person name="Murphy D."/>
            <person name="O'Quin K.E."/>
            <person name="Retaux S."/>
            <person name="Rohner N."/>
            <person name="Searle S.M."/>
            <person name="Stahl B.A."/>
            <person name="Tabin C."/>
            <person name="Volff J.N."/>
            <person name="Yoshizawa M."/>
            <person name="Warren W.C."/>
        </authorList>
    </citation>
    <scope>NUCLEOTIDE SEQUENCE [LARGE SCALE GENOMIC DNA]</scope>
    <source>
        <strain evidence="24">female</strain>
    </source>
</reference>
<sequence length="928" mass="100326">VLLEHTHTYMHMQADKQLVLDDADSGNESRSGSEETHVCEKCCAEFFKWSDFCEHLKSCTKNPLVLIVNENEVTPDPAQDSSSSVIFPNPLASIAATANALDPLSALMKHRKGKPPNVSVFDTKPSSEDPFFKHKCRFCAKVFGSDSALQIHLRSHTGERPFKCNICGNRFSTKGNLKVHFQRHKEKYPHIPMNPYPVPEYLDNVPTTSGIPYGMSLPPEKPVTTWLDSKPVLSTVPTSVGLQLPPTLPSMIGGFGDSPSLTPLNRSPQRPSPPSSECASLSPNVLSTETSTILTSASPQPNMGSDAPPVLKPEGIHLPPNCTTRPGESNSVTPPSSVSHPSLPVISDQFKAKFPFGGLLDSMQTSETSKLQQLVENIDKKMTDPNQCVICHRVLSCQSALKMHYRIHTGERPFKCKICGRAFTTKGNLKTHFGVHRSKPPLRVQHSCPICQKKFTNAVVLQQHIRMHMGGQIPNTPLPESFQEMDTDFSFDEKSLDDMSNYDDDLIDEMEQAMEDEPDLKDIDVDPSKSTFSYGEMSPINSPPTPVISSIAALENQMKMIDSTANMNRAFSLKPSENGIGIGGEGGDMLGNDSSSAVGDLENHSVGSPALSESSGSMQALSPVHSQSESHRSRSPGLVNTSSSNAAEEAQESSNATATYTVLIFLLSSSGLGLNVPSLMSSAPSMVKLEMNGHSKPLSLSEGSHLHMSLQVPAATPQTTMSPNLTPMLAPPPPRRTPKQHNCHSCGKNFSSASALQIHERTHTGEKPFACSICGRAFTTKGNLKVHMGTHMWNNAPARRGRRLSVENPMALLGGDAMKFSEMFQKDLAARAMNVDPGFWNQYAAAITNGLAMKNNEISVIQNGGIPPLPISLGGSGIPSLGSMSGGMERARTGSSPPMTGLEKTSLDVGAGRPFSRFLEDSKEIGIN</sequence>
<keyword evidence="9" id="KW-0832">Ubl conjugation</keyword>
<keyword evidence="5" id="KW-0479">Metal-binding</keyword>
<dbReference type="Pfam" id="PF00096">
    <property type="entry name" value="zf-C2H2"/>
    <property type="match status" value="5"/>
</dbReference>
<name>A0A3B1INR9_ASTMX</name>
<feature type="domain" description="C2H2-type" evidence="22">
    <location>
        <begin position="446"/>
        <end position="473"/>
    </location>
</feature>
<dbReference type="FunFam" id="3.30.160.60:FF:000689">
    <property type="entry name" value="Spalt like transcription factor 1"/>
    <property type="match status" value="1"/>
</dbReference>
<evidence type="ECO:0000256" key="2">
    <source>
        <dbReference type="ARBA" id="ARBA00022491"/>
    </source>
</evidence>
<evidence type="ECO:0000256" key="14">
    <source>
        <dbReference type="ARBA" id="ARBA00037260"/>
    </source>
</evidence>
<dbReference type="InterPro" id="IPR036236">
    <property type="entry name" value="Znf_C2H2_sf"/>
</dbReference>
<dbReference type="GO" id="GO:0021772">
    <property type="term" value="P:olfactory bulb development"/>
    <property type="evidence" value="ECO:0007669"/>
    <property type="project" value="UniProtKB-ARBA"/>
</dbReference>
<feature type="region of interest" description="Disordered" evidence="21">
    <location>
        <begin position="582"/>
        <end position="652"/>
    </location>
</feature>
<evidence type="ECO:0000256" key="9">
    <source>
        <dbReference type="ARBA" id="ARBA00022843"/>
    </source>
</evidence>
<dbReference type="FunFam" id="3.30.160.60:FF:000260">
    <property type="entry name" value="Spalt-like transcription factor 1"/>
    <property type="match status" value="1"/>
</dbReference>
<dbReference type="GO" id="GO:0000792">
    <property type="term" value="C:heterochromatin"/>
    <property type="evidence" value="ECO:0007669"/>
    <property type="project" value="UniProtKB-ARBA"/>
</dbReference>
<dbReference type="GO" id="GO:0007507">
    <property type="term" value="P:heart development"/>
    <property type="evidence" value="ECO:0007669"/>
    <property type="project" value="UniProtKB-ARBA"/>
</dbReference>
<dbReference type="PROSITE" id="PS00028">
    <property type="entry name" value="ZINC_FINGER_C2H2_1"/>
    <property type="match status" value="7"/>
</dbReference>
<dbReference type="GeneTree" id="ENSGT00940000159356"/>
<keyword evidence="7 20" id="KW-0863">Zinc-finger</keyword>
<feature type="compositionally biased region" description="Polar residues" evidence="21">
    <location>
        <begin position="277"/>
        <end position="303"/>
    </location>
</feature>
<dbReference type="FunFam" id="3.30.160.60:FF:000079">
    <property type="entry name" value="Spalt-like transcription factor 3"/>
    <property type="match status" value="1"/>
</dbReference>
<dbReference type="Bgee" id="ENSAMXG00000011185">
    <property type="expression patterns" value="Expressed in heart and 10 other cell types or tissues"/>
</dbReference>
<dbReference type="PROSITE" id="PS50157">
    <property type="entry name" value="ZINC_FINGER_C2H2_2"/>
    <property type="match status" value="7"/>
</dbReference>
<evidence type="ECO:0000256" key="5">
    <source>
        <dbReference type="ARBA" id="ARBA00022723"/>
    </source>
</evidence>
<reference evidence="23" key="3">
    <citation type="submission" date="2025-08" db="UniProtKB">
        <authorList>
            <consortium name="Ensembl"/>
        </authorList>
    </citation>
    <scope>IDENTIFICATION</scope>
</reference>
<evidence type="ECO:0000256" key="6">
    <source>
        <dbReference type="ARBA" id="ARBA00022737"/>
    </source>
</evidence>
<dbReference type="PANTHER" id="PTHR23233">
    <property type="entry name" value="SAL-LIKE PROTEIN"/>
    <property type="match status" value="1"/>
</dbReference>
<keyword evidence="24" id="KW-1185">Reference proteome</keyword>
<feature type="domain" description="C2H2-type" evidence="22">
    <location>
        <begin position="162"/>
        <end position="189"/>
    </location>
</feature>
<dbReference type="GO" id="GO:0008270">
    <property type="term" value="F:zinc ion binding"/>
    <property type="evidence" value="ECO:0007669"/>
    <property type="project" value="UniProtKB-KW"/>
</dbReference>
<evidence type="ECO:0000256" key="20">
    <source>
        <dbReference type="PROSITE-ProRule" id="PRU00042"/>
    </source>
</evidence>
<evidence type="ECO:0000313" key="24">
    <source>
        <dbReference type="Proteomes" id="UP000018467"/>
    </source>
</evidence>
<keyword evidence="2" id="KW-0678">Repressor</keyword>
<dbReference type="GO" id="GO:0005654">
    <property type="term" value="C:nucleoplasm"/>
    <property type="evidence" value="ECO:0007669"/>
    <property type="project" value="UniProtKB-ARBA"/>
</dbReference>
<evidence type="ECO:0000256" key="10">
    <source>
        <dbReference type="ARBA" id="ARBA00023015"/>
    </source>
</evidence>
<evidence type="ECO:0000256" key="13">
    <source>
        <dbReference type="ARBA" id="ARBA00023242"/>
    </source>
</evidence>
<dbReference type="Gene3D" id="3.30.160.60">
    <property type="entry name" value="Classic Zinc Finger"/>
    <property type="match status" value="7"/>
</dbReference>
<keyword evidence="10" id="KW-0805">Transcription regulation</keyword>
<comment type="subunit">
    <text evidence="17">May associate with NuRD histone deacetylase complex (HDAC). Interacts with components of HDAC complex including HDAC1, HDAC2, RBBP4, RBPP7, MTA1 and MTA2. Interacts with CCNQ. Interacts with NSD2 (via PHD-type zinc fingers 1, 2 and 3).</text>
</comment>
<keyword evidence="4" id="KW-0597">Phosphoprotein</keyword>
<dbReference type="Proteomes" id="UP000018467">
    <property type="component" value="Unassembled WGS sequence"/>
</dbReference>
<comment type="function">
    <text evidence="16">Transcriptional repressor involved in organogenesis. Plays an essential role in ureteric bud invasion during kidney development.</text>
</comment>
<feature type="region of interest" description="Disordered" evidence="21">
    <location>
        <begin position="248"/>
        <end position="340"/>
    </location>
</feature>
<dbReference type="GO" id="GO:0000978">
    <property type="term" value="F:RNA polymerase II cis-regulatory region sequence-specific DNA binding"/>
    <property type="evidence" value="ECO:0007669"/>
    <property type="project" value="TreeGrafter"/>
</dbReference>
<dbReference type="SUPFAM" id="SSF57667">
    <property type="entry name" value="beta-beta-alpha zinc fingers"/>
    <property type="match status" value="4"/>
</dbReference>
<dbReference type="Ensembl" id="ENSAMXT00000033185.1">
    <property type="protein sequence ID" value="ENSAMXP00000031095.1"/>
    <property type="gene ID" value="ENSAMXG00000011185.2"/>
</dbReference>
<organism evidence="23 24">
    <name type="scientific">Astyanax mexicanus</name>
    <name type="common">Blind cave fish</name>
    <name type="synonym">Astyanax fasciatus mexicanus</name>
    <dbReference type="NCBI Taxonomy" id="7994"/>
    <lineage>
        <taxon>Eukaryota</taxon>
        <taxon>Metazoa</taxon>
        <taxon>Chordata</taxon>
        <taxon>Craniata</taxon>
        <taxon>Vertebrata</taxon>
        <taxon>Euteleostomi</taxon>
        <taxon>Actinopterygii</taxon>
        <taxon>Neopterygii</taxon>
        <taxon>Teleostei</taxon>
        <taxon>Ostariophysi</taxon>
        <taxon>Characiformes</taxon>
        <taxon>Characoidei</taxon>
        <taxon>Acestrorhamphidae</taxon>
        <taxon>Acestrorhamphinae</taxon>
        <taxon>Astyanax</taxon>
    </lineage>
</organism>
<keyword evidence="12" id="KW-0804">Transcription</keyword>
<evidence type="ECO:0000259" key="22">
    <source>
        <dbReference type="PROSITE" id="PS50157"/>
    </source>
</evidence>
<keyword evidence="8" id="KW-0862">Zinc</keyword>
<protein>
    <recommendedName>
        <fullName evidence="18">Sal-like protein 1</fullName>
    </recommendedName>
    <alternativeName>
        <fullName evidence="19">Sal-like protein 3</fullName>
    </alternativeName>
</protein>
<evidence type="ECO:0000256" key="8">
    <source>
        <dbReference type="ARBA" id="ARBA00022833"/>
    </source>
</evidence>
<dbReference type="GO" id="GO:0045944">
    <property type="term" value="P:positive regulation of transcription by RNA polymerase II"/>
    <property type="evidence" value="ECO:0007669"/>
    <property type="project" value="UniProtKB-ARBA"/>
</dbReference>
<dbReference type="CDD" id="cd20908">
    <property type="entry name" value="SUF4-like"/>
    <property type="match status" value="1"/>
</dbReference>
<comment type="subcellular location">
    <subcellularLocation>
        <location evidence="1">Nucleus</location>
    </subcellularLocation>
</comment>
<reference evidence="24" key="1">
    <citation type="submission" date="2013-03" db="EMBL/GenBank/DDBJ databases">
        <authorList>
            <person name="Jeffery W."/>
            <person name="Warren W."/>
            <person name="Wilson R.K."/>
        </authorList>
    </citation>
    <scope>NUCLEOTIDE SEQUENCE</scope>
    <source>
        <strain evidence="24">female</strain>
    </source>
</reference>
<evidence type="ECO:0000313" key="23">
    <source>
        <dbReference type="Ensembl" id="ENSAMXP00000031095.1"/>
    </source>
</evidence>
<dbReference type="GO" id="GO:0000122">
    <property type="term" value="P:negative regulation of transcription by RNA polymerase II"/>
    <property type="evidence" value="ECO:0007669"/>
    <property type="project" value="UniProtKB-ARBA"/>
</dbReference>
<feature type="region of interest" description="Disordered" evidence="21">
    <location>
        <begin position="883"/>
        <end position="907"/>
    </location>
</feature>
<evidence type="ECO:0000256" key="16">
    <source>
        <dbReference type="ARBA" id="ARBA00053244"/>
    </source>
</evidence>